<protein>
    <submittedName>
        <fullName evidence="1">Uncharacterized protein</fullName>
    </submittedName>
</protein>
<evidence type="ECO:0000313" key="2">
    <source>
        <dbReference type="Proteomes" id="UP000684084"/>
    </source>
</evidence>
<dbReference type="EMBL" id="CAGKOT010000066">
    <property type="protein sequence ID" value="CAB5389696.1"/>
    <property type="molecule type" value="Genomic_DNA"/>
</dbReference>
<reference evidence="1" key="1">
    <citation type="submission" date="2020-05" db="EMBL/GenBank/DDBJ databases">
        <authorList>
            <person name="Rincon C."/>
            <person name="Sanders R I."/>
            <person name="Robbins C."/>
            <person name="Chaturvedi A."/>
        </authorList>
    </citation>
    <scope>NUCLEOTIDE SEQUENCE</scope>
    <source>
        <strain evidence="1">CHB12</strain>
    </source>
</reference>
<dbReference type="OrthoDB" id="2454774at2759"/>
<evidence type="ECO:0000313" key="1">
    <source>
        <dbReference type="EMBL" id="CAB5389696.1"/>
    </source>
</evidence>
<accession>A0A916EHX9</accession>
<name>A0A916EHX9_9GLOM</name>
<dbReference type="Proteomes" id="UP000684084">
    <property type="component" value="Unassembled WGS sequence"/>
</dbReference>
<proteinExistence type="predicted"/>
<dbReference type="AlphaFoldDB" id="A0A916EHX9"/>
<sequence length="107" mass="12622">MTQKNKLQVTYQKKTTDNEFEINEQALPIEISIILKKTRSSCKIMKKLKKMKMFNNENQRSCKGSSGYNHIKYPVTLEYLVATRLIITIWKLNLHLLYQFPLGSLLR</sequence>
<organism evidence="1 2">
    <name type="scientific">Rhizophagus irregularis</name>
    <dbReference type="NCBI Taxonomy" id="588596"/>
    <lineage>
        <taxon>Eukaryota</taxon>
        <taxon>Fungi</taxon>
        <taxon>Fungi incertae sedis</taxon>
        <taxon>Mucoromycota</taxon>
        <taxon>Glomeromycotina</taxon>
        <taxon>Glomeromycetes</taxon>
        <taxon>Glomerales</taxon>
        <taxon>Glomeraceae</taxon>
        <taxon>Rhizophagus</taxon>
    </lineage>
</organism>
<comment type="caution">
    <text evidence="1">The sequence shown here is derived from an EMBL/GenBank/DDBJ whole genome shotgun (WGS) entry which is preliminary data.</text>
</comment>
<gene>
    <name evidence="1" type="ORF">CHRIB12_LOCUS21180</name>
</gene>